<dbReference type="AlphaFoldDB" id="A0A0J7JY32"/>
<protein>
    <submittedName>
        <fullName evidence="2">Uncharacterized protein</fullName>
    </submittedName>
</protein>
<proteinExistence type="predicted"/>
<gene>
    <name evidence="2" type="ORF">RF55_21017</name>
</gene>
<dbReference type="EMBL" id="LBMM01021477">
    <property type="protein sequence ID" value="KMQ83073.1"/>
    <property type="molecule type" value="Genomic_DNA"/>
</dbReference>
<comment type="caution">
    <text evidence="2">The sequence shown here is derived from an EMBL/GenBank/DDBJ whole genome shotgun (WGS) entry which is preliminary data.</text>
</comment>
<dbReference type="Proteomes" id="UP000036403">
    <property type="component" value="Unassembled WGS sequence"/>
</dbReference>
<accession>A0A0J7JY32</accession>
<evidence type="ECO:0000256" key="1">
    <source>
        <dbReference type="SAM" id="MobiDB-lite"/>
    </source>
</evidence>
<feature type="region of interest" description="Disordered" evidence="1">
    <location>
        <begin position="55"/>
        <end position="80"/>
    </location>
</feature>
<sequence length="88" mass="9484">MAAGKEPQPSQPAMVTPTPVLIENPNDTLQNTQMQDLQRQLTAVLAKQSQPIVMAAGKEPQPSQPAIVTPTPVLIENPNDTLQNVSKF</sequence>
<reference evidence="2 3" key="1">
    <citation type="submission" date="2015-04" db="EMBL/GenBank/DDBJ databases">
        <title>Lasius niger genome sequencing.</title>
        <authorList>
            <person name="Konorov E.A."/>
            <person name="Nikitin M.A."/>
            <person name="Kirill M.V."/>
            <person name="Chang P."/>
        </authorList>
    </citation>
    <scope>NUCLEOTIDE SEQUENCE [LARGE SCALE GENOMIC DNA]</scope>
    <source>
        <tissue evidence="2">Whole</tissue>
    </source>
</reference>
<evidence type="ECO:0000313" key="3">
    <source>
        <dbReference type="Proteomes" id="UP000036403"/>
    </source>
</evidence>
<evidence type="ECO:0000313" key="2">
    <source>
        <dbReference type="EMBL" id="KMQ83073.1"/>
    </source>
</evidence>
<dbReference type="PaxDb" id="67767-A0A0J7JY32"/>
<keyword evidence="3" id="KW-1185">Reference proteome</keyword>
<name>A0A0J7JY32_LASNI</name>
<organism evidence="2 3">
    <name type="scientific">Lasius niger</name>
    <name type="common">Black garden ant</name>
    <dbReference type="NCBI Taxonomy" id="67767"/>
    <lineage>
        <taxon>Eukaryota</taxon>
        <taxon>Metazoa</taxon>
        <taxon>Ecdysozoa</taxon>
        <taxon>Arthropoda</taxon>
        <taxon>Hexapoda</taxon>
        <taxon>Insecta</taxon>
        <taxon>Pterygota</taxon>
        <taxon>Neoptera</taxon>
        <taxon>Endopterygota</taxon>
        <taxon>Hymenoptera</taxon>
        <taxon>Apocrita</taxon>
        <taxon>Aculeata</taxon>
        <taxon>Formicoidea</taxon>
        <taxon>Formicidae</taxon>
        <taxon>Formicinae</taxon>
        <taxon>Lasius</taxon>
        <taxon>Lasius</taxon>
    </lineage>
</organism>